<dbReference type="InterPro" id="IPR036736">
    <property type="entry name" value="ACP-like_sf"/>
</dbReference>
<organism evidence="2">
    <name type="scientific">Streptomyces sp. NBC_00003</name>
    <dbReference type="NCBI Taxonomy" id="2903608"/>
    <lineage>
        <taxon>Bacteria</taxon>
        <taxon>Bacillati</taxon>
        <taxon>Actinomycetota</taxon>
        <taxon>Actinomycetes</taxon>
        <taxon>Kitasatosporales</taxon>
        <taxon>Streptomycetaceae</taxon>
        <taxon>Streptomyces</taxon>
    </lineage>
</organism>
<evidence type="ECO:0000313" key="2">
    <source>
        <dbReference type="EMBL" id="WTW59169.1"/>
    </source>
</evidence>
<feature type="domain" description="Carrier" evidence="1">
    <location>
        <begin position="10"/>
        <end position="88"/>
    </location>
</feature>
<proteinExistence type="predicted"/>
<gene>
    <name evidence="2" type="ORF">OG549_00030</name>
</gene>
<dbReference type="Pfam" id="PF00550">
    <property type="entry name" value="PP-binding"/>
    <property type="match status" value="1"/>
</dbReference>
<dbReference type="SUPFAM" id="SSF47336">
    <property type="entry name" value="ACP-like"/>
    <property type="match status" value="1"/>
</dbReference>
<dbReference type="AlphaFoldDB" id="A0AAU2UVJ3"/>
<sequence>MLSTVTPGIDDIVSVVIEFLAELQEKPAPEVRAELEDGGAELPVDSLLIVEILTRIEERYSIAIPADRQSAEATRSVQAFARAVREAIIERQQS</sequence>
<dbReference type="InterPro" id="IPR009081">
    <property type="entry name" value="PP-bd_ACP"/>
</dbReference>
<dbReference type="EMBL" id="CP108318">
    <property type="protein sequence ID" value="WTW59169.1"/>
    <property type="molecule type" value="Genomic_DNA"/>
</dbReference>
<evidence type="ECO:0000259" key="1">
    <source>
        <dbReference type="PROSITE" id="PS50075"/>
    </source>
</evidence>
<accession>A0AAU2UVJ3</accession>
<dbReference type="Gene3D" id="1.10.1200.10">
    <property type="entry name" value="ACP-like"/>
    <property type="match status" value="1"/>
</dbReference>
<name>A0AAU2UVJ3_9ACTN</name>
<reference evidence="2" key="1">
    <citation type="submission" date="2022-10" db="EMBL/GenBank/DDBJ databases">
        <title>The complete genomes of actinobacterial strains from the NBC collection.</title>
        <authorList>
            <person name="Joergensen T.S."/>
            <person name="Alvarez Arevalo M."/>
            <person name="Sterndorff E.B."/>
            <person name="Faurdal D."/>
            <person name="Vuksanovic O."/>
            <person name="Mourched A.-S."/>
            <person name="Charusanti P."/>
            <person name="Shaw S."/>
            <person name="Blin K."/>
            <person name="Weber T."/>
        </authorList>
    </citation>
    <scope>NUCLEOTIDE SEQUENCE</scope>
    <source>
        <strain evidence="2">NBC_00003</strain>
    </source>
</reference>
<dbReference type="PROSITE" id="PS50075">
    <property type="entry name" value="CARRIER"/>
    <property type="match status" value="1"/>
</dbReference>
<protein>
    <submittedName>
        <fullName evidence="2">Phosphopantetheine-binding protein</fullName>
    </submittedName>
</protein>